<name>A0A9W4SIR5_9GLOM</name>
<gene>
    <name evidence="1" type="ORF">FWILDA_LOCUS3613</name>
</gene>
<protein>
    <submittedName>
        <fullName evidence="1">4327_t:CDS:1</fullName>
    </submittedName>
</protein>
<accession>A0A9W4SIR5</accession>
<evidence type="ECO:0000313" key="1">
    <source>
        <dbReference type="EMBL" id="CAI2168499.1"/>
    </source>
</evidence>
<reference evidence="1" key="1">
    <citation type="submission" date="2022-08" db="EMBL/GenBank/DDBJ databases">
        <authorList>
            <person name="Kallberg Y."/>
            <person name="Tangrot J."/>
            <person name="Rosling A."/>
        </authorList>
    </citation>
    <scope>NUCLEOTIDE SEQUENCE</scope>
    <source>
        <strain evidence="1">Wild A</strain>
    </source>
</reference>
<dbReference type="EMBL" id="CAMKVN010000492">
    <property type="protein sequence ID" value="CAI2168499.1"/>
    <property type="molecule type" value="Genomic_DNA"/>
</dbReference>
<evidence type="ECO:0000313" key="2">
    <source>
        <dbReference type="Proteomes" id="UP001153678"/>
    </source>
</evidence>
<organism evidence="1 2">
    <name type="scientific">Funneliformis geosporum</name>
    <dbReference type="NCBI Taxonomy" id="1117311"/>
    <lineage>
        <taxon>Eukaryota</taxon>
        <taxon>Fungi</taxon>
        <taxon>Fungi incertae sedis</taxon>
        <taxon>Mucoromycota</taxon>
        <taxon>Glomeromycotina</taxon>
        <taxon>Glomeromycetes</taxon>
        <taxon>Glomerales</taxon>
        <taxon>Glomeraceae</taxon>
        <taxon>Funneliformis</taxon>
    </lineage>
</organism>
<proteinExistence type="predicted"/>
<dbReference type="Proteomes" id="UP001153678">
    <property type="component" value="Unassembled WGS sequence"/>
</dbReference>
<dbReference type="AlphaFoldDB" id="A0A9W4SIR5"/>
<sequence length="63" mass="7280">MELPEEIISALQQIIPLDLPGLCIAILRVRNRMIMPGVNKNRRPNRTTLIDFNEELILLELDL</sequence>
<keyword evidence="2" id="KW-1185">Reference proteome</keyword>
<comment type="caution">
    <text evidence="1">The sequence shown here is derived from an EMBL/GenBank/DDBJ whole genome shotgun (WGS) entry which is preliminary data.</text>
</comment>